<feature type="compositionally biased region" description="Basic and acidic residues" evidence="1">
    <location>
        <begin position="86"/>
        <end position="99"/>
    </location>
</feature>
<comment type="caution">
    <text evidence="2">The sequence shown here is derived from an EMBL/GenBank/DDBJ whole genome shotgun (WGS) entry which is preliminary data.</text>
</comment>
<feature type="compositionally biased region" description="Polar residues" evidence="1">
    <location>
        <begin position="49"/>
        <end position="60"/>
    </location>
</feature>
<feature type="compositionally biased region" description="Basic residues" evidence="1">
    <location>
        <begin position="71"/>
        <end position="85"/>
    </location>
</feature>
<feature type="region of interest" description="Disordered" evidence="1">
    <location>
        <begin position="39"/>
        <end position="159"/>
    </location>
</feature>
<evidence type="ECO:0000313" key="3">
    <source>
        <dbReference type="Proteomes" id="UP001369086"/>
    </source>
</evidence>
<gene>
    <name evidence="2" type="ORF">HHUSO_G36448</name>
</gene>
<dbReference type="Proteomes" id="UP001369086">
    <property type="component" value="Unassembled WGS sequence"/>
</dbReference>
<dbReference type="EMBL" id="JAHFZB010000057">
    <property type="protein sequence ID" value="KAK6466398.1"/>
    <property type="molecule type" value="Genomic_DNA"/>
</dbReference>
<dbReference type="InterPro" id="IPR031667">
    <property type="entry name" value="RDD1"/>
</dbReference>
<evidence type="ECO:0000256" key="1">
    <source>
        <dbReference type="SAM" id="MobiDB-lite"/>
    </source>
</evidence>
<dbReference type="Pfam" id="PF15828">
    <property type="entry name" value="RDD1"/>
    <property type="match status" value="1"/>
</dbReference>
<name>A0ABR0Y1V1_HUSHU</name>
<accession>A0ABR0Y1V1</accession>
<reference evidence="2 3" key="1">
    <citation type="submission" date="2021-05" db="EMBL/GenBank/DDBJ databases">
        <authorList>
            <person name="Zahm M."/>
            <person name="Klopp C."/>
            <person name="Cabau C."/>
            <person name="Kuhl H."/>
            <person name="Suciu R."/>
            <person name="Ciorpac M."/>
            <person name="Holostenco D."/>
            <person name="Gessner J."/>
            <person name="Wuertz S."/>
            <person name="Hohne C."/>
            <person name="Stock M."/>
            <person name="Gislard M."/>
            <person name="Lluch J."/>
            <person name="Milhes M."/>
            <person name="Lampietro C."/>
            <person name="Lopez Roques C."/>
            <person name="Donnadieu C."/>
            <person name="Du K."/>
            <person name="Schartl M."/>
            <person name="Guiguen Y."/>
        </authorList>
    </citation>
    <scope>NUCLEOTIDE SEQUENCE [LARGE SCALE GENOMIC DNA]</scope>
    <source>
        <strain evidence="2">Hh-F2</strain>
        <tissue evidence="2">Blood</tissue>
    </source>
</reference>
<feature type="region of interest" description="Disordered" evidence="1">
    <location>
        <begin position="187"/>
        <end position="206"/>
    </location>
</feature>
<feature type="compositionally biased region" description="Basic and acidic residues" evidence="1">
    <location>
        <begin position="128"/>
        <end position="156"/>
    </location>
</feature>
<sequence length="206" mass="22977">MTIGKNSRKSPQAPQYLDKASGFYCRLEEAGISGTTFPCIRGGAENRNAPRSQECSTSTACMMDDDGTKPLVRRKSSRSSKRKKQREGSARSQERRPENPEEGDGIPEQGDRTAETATGQTDSVHFAVLDDHQILLDEKKPEKKSEEKAMKMEKRSTMKQYRKAIDRAFRRGWETFITSLYSMTLTPITSSSSSSSAAEHRSAIAD</sequence>
<protein>
    <submittedName>
        <fullName evidence="2">Uncharacterized protein</fullName>
    </submittedName>
</protein>
<keyword evidence="3" id="KW-1185">Reference proteome</keyword>
<organism evidence="2 3">
    <name type="scientific">Huso huso</name>
    <name type="common">Beluga</name>
    <name type="synonym">Acipenser huso</name>
    <dbReference type="NCBI Taxonomy" id="61971"/>
    <lineage>
        <taxon>Eukaryota</taxon>
        <taxon>Metazoa</taxon>
        <taxon>Chordata</taxon>
        <taxon>Craniata</taxon>
        <taxon>Vertebrata</taxon>
        <taxon>Euteleostomi</taxon>
        <taxon>Actinopterygii</taxon>
        <taxon>Chondrostei</taxon>
        <taxon>Acipenseriformes</taxon>
        <taxon>Acipenseridae</taxon>
        <taxon>Huso</taxon>
    </lineage>
</organism>
<evidence type="ECO:0000313" key="2">
    <source>
        <dbReference type="EMBL" id="KAK6466398.1"/>
    </source>
</evidence>
<proteinExistence type="predicted"/>